<keyword evidence="4" id="KW-0238">DNA-binding</keyword>
<dbReference type="InterPro" id="IPR027417">
    <property type="entry name" value="P-loop_NTPase"/>
</dbReference>
<dbReference type="SMART" id="SM00382">
    <property type="entry name" value="AAA"/>
    <property type="match status" value="1"/>
</dbReference>
<dbReference type="Pfam" id="PF00989">
    <property type="entry name" value="PAS"/>
    <property type="match status" value="1"/>
</dbReference>
<dbReference type="InterPro" id="IPR036388">
    <property type="entry name" value="WH-like_DNA-bd_sf"/>
</dbReference>
<dbReference type="Gene3D" id="3.40.50.300">
    <property type="entry name" value="P-loop containing nucleotide triphosphate hydrolases"/>
    <property type="match status" value="1"/>
</dbReference>
<dbReference type="PROSITE" id="PS00675">
    <property type="entry name" value="SIGMA54_INTERACT_1"/>
    <property type="match status" value="1"/>
</dbReference>
<dbReference type="SUPFAM" id="SSF55785">
    <property type="entry name" value="PYP-like sensor domain (PAS domain)"/>
    <property type="match status" value="1"/>
</dbReference>
<dbReference type="PROSITE" id="PS00676">
    <property type="entry name" value="SIGMA54_INTERACT_2"/>
    <property type="match status" value="1"/>
</dbReference>
<dbReference type="Gene3D" id="3.30.450.20">
    <property type="entry name" value="PAS domain"/>
    <property type="match status" value="1"/>
</dbReference>
<keyword evidence="9" id="KW-1185">Reference proteome</keyword>
<keyword evidence="3" id="KW-0805">Transcription regulation</keyword>
<dbReference type="InterPro" id="IPR013767">
    <property type="entry name" value="PAS_fold"/>
</dbReference>
<dbReference type="SMART" id="SM00091">
    <property type="entry name" value="PAS"/>
    <property type="match status" value="1"/>
</dbReference>
<organism evidence="8 9">
    <name type="scientific">Alicyclobacillus fastidiosus</name>
    <dbReference type="NCBI Taxonomy" id="392011"/>
    <lineage>
        <taxon>Bacteria</taxon>
        <taxon>Bacillati</taxon>
        <taxon>Bacillota</taxon>
        <taxon>Bacilli</taxon>
        <taxon>Bacillales</taxon>
        <taxon>Alicyclobacillaceae</taxon>
        <taxon>Alicyclobacillus</taxon>
    </lineage>
</organism>
<dbReference type="InterPro" id="IPR058031">
    <property type="entry name" value="AAA_lid_NorR"/>
</dbReference>
<evidence type="ECO:0000259" key="6">
    <source>
        <dbReference type="PROSITE" id="PS50045"/>
    </source>
</evidence>
<proteinExistence type="predicted"/>
<dbReference type="Gene3D" id="1.10.10.10">
    <property type="entry name" value="Winged helix-like DNA-binding domain superfamily/Winged helix DNA-binding domain"/>
    <property type="match status" value="1"/>
</dbReference>
<evidence type="ECO:0000313" key="9">
    <source>
        <dbReference type="Proteomes" id="UP001579974"/>
    </source>
</evidence>
<name>A0ABV5AJU4_9BACL</name>
<dbReference type="PANTHER" id="PTHR32071:SF57">
    <property type="entry name" value="C4-DICARBOXYLATE TRANSPORT TRANSCRIPTIONAL REGULATORY PROTEIN DCTD"/>
    <property type="match status" value="1"/>
</dbReference>
<dbReference type="InterPro" id="IPR025944">
    <property type="entry name" value="Sigma_54_int_dom_CS"/>
</dbReference>
<dbReference type="InterPro" id="IPR025662">
    <property type="entry name" value="Sigma_54_int_dom_ATP-bd_1"/>
</dbReference>
<dbReference type="EMBL" id="JBDXSU010000024">
    <property type="protein sequence ID" value="MFB5192548.1"/>
    <property type="molecule type" value="Genomic_DNA"/>
</dbReference>
<dbReference type="InterPro" id="IPR035965">
    <property type="entry name" value="PAS-like_dom_sf"/>
</dbReference>
<evidence type="ECO:0000313" key="8">
    <source>
        <dbReference type="EMBL" id="MFB5192548.1"/>
    </source>
</evidence>
<reference evidence="8 9" key="1">
    <citation type="journal article" date="2024" name="Int. J. Mol. Sci.">
        <title>Exploration of Alicyclobacillus spp. Genome in Search of Antibiotic Resistance.</title>
        <authorList>
            <person name="Bucka-Kolendo J."/>
            <person name="Kiousi D.E."/>
            <person name="Dekowska A."/>
            <person name="Mikolajczuk-Szczyrba A."/>
            <person name="Karadedos D.M."/>
            <person name="Michael P."/>
            <person name="Galanis A."/>
            <person name="Sokolowska B."/>
        </authorList>
    </citation>
    <scope>NUCLEOTIDE SEQUENCE [LARGE SCALE GENOMIC DNA]</scope>
    <source>
        <strain evidence="8 9">KKP 3000</strain>
    </source>
</reference>
<evidence type="ECO:0000256" key="3">
    <source>
        <dbReference type="ARBA" id="ARBA00023015"/>
    </source>
</evidence>
<feature type="domain" description="Sigma-54 factor interaction" evidence="6">
    <location>
        <begin position="329"/>
        <end position="555"/>
    </location>
</feature>
<dbReference type="InterPro" id="IPR000014">
    <property type="entry name" value="PAS"/>
</dbReference>
<dbReference type="Gene3D" id="1.10.8.60">
    <property type="match status" value="1"/>
</dbReference>
<accession>A0ABV5AJU4</accession>
<comment type="caution">
    <text evidence="8">The sequence shown here is derived from an EMBL/GenBank/DDBJ whole genome shotgun (WGS) entry which is preliminary data.</text>
</comment>
<dbReference type="InterPro" id="IPR003593">
    <property type="entry name" value="AAA+_ATPase"/>
</dbReference>
<keyword evidence="1" id="KW-0547">Nucleotide-binding</keyword>
<feature type="domain" description="PAS" evidence="7">
    <location>
        <begin position="205"/>
        <end position="244"/>
    </location>
</feature>
<dbReference type="CDD" id="cd00009">
    <property type="entry name" value="AAA"/>
    <property type="match status" value="1"/>
</dbReference>
<evidence type="ECO:0000256" key="4">
    <source>
        <dbReference type="ARBA" id="ARBA00023125"/>
    </source>
</evidence>
<dbReference type="InterPro" id="IPR025943">
    <property type="entry name" value="Sigma_54_int_dom_ATP-bd_2"/>
</dbReference>
<evidence type="ECO:0000256" key="2">
    <source>
        <dbReference type="ARBA" id="ARBA00022840"/>
    </source>
</evidence>
<dbReference type="PROSITE" id="PS50045">
    <property type="entry name" value="SIGMA54_INTERACT_4"/>
    <property type="match status" value="1"/>
</dbReference>
<dbReference type="Proteomes" id="UP001579974">
    <property type="component" value="Unassembled WGS sequence"/>
</dbReference>
<evidence type="ECO:0000256" key="1">
    <source>
        <dbReference type="ARBA" id="ARBA00022741"/>
    </source>
</evidence>
<dbReference type="PROSITE" id="PS00688">
    <property type="entry name" value="SIGMA54_INTERACT_3"/>
    <property type="match status" value="1"/>
</dbReference>
<dbReference type="RefSeq" id="WP_275474019.1">
    <property type="nucleotide sequence ID" value="NZ_CP162940.1"/>
</dbReference>
<dbReference type="Pfam" id="PF25601">
    <property type="entry name" value="AAA_lid_14"/>
    <property type="match status" value="1"/>
</dbReference>
<gene>
    <name evidence="8" type="ORF">KKP3000_001753</name>
</gene>
<keyword evidence="5" id="KW-0804">Transcription</keyword>
<keyword evidence="2" id="KW-0067">ATP-binding</keyword>
<dbReference type="PANTHER" id="PTHR32071">
    <property type="entry name" value="TRANSCRIPTIONAL REGULATORY PROTEIN"/>
    <property type="match status" value="1"/>
</dbReference>
<sequence length="682" mass="77041">MHKPTILLITKSRYVHRMFREQITDYFGDSVDLVDATTVGVSCNADLFLASYREVVKEWEFPPDKLLVARRTVDLSKIGDLIALPAGTKCLVVNNSLDTARETISCLENLGLNLELSPYDPTVNKVPHDVEVAVVAETGRDLVPEGMKRIVYIGMRPIDYATILDIGFRLQIPIPEPQVYSSKYIRQIVQLSGQLSGALENEKDLNRQMDAIFHTVHDGLIGIDKKGIIIQANQAAHRILGHNPLVTPLIGGRVQEVFPGVSVNDISSQETIQQMDDRYLVMNRTYMDEGRLGSVLAFQDVTRLQKLEQDFRKRVQSKGLQPRYSEDNIIASSETMAKTLKVMRKLARTDRTVIILGESGTGKELFAHAIHELSDRRHGPFLPVNFAGLPETLAESELFGYAEGAFTGARRGGKPGLFELAHNGTLFLDEIGDASPSIQALLLRVLQERHVMRVGGDQVIPVDVRIVAATNRDLRELVQAGKFRHDLYYRLFVLPLYIPSLRERREDIPLLVEHFVRRYSAGKLRVLPNVMDRLVAYEWPGNVRELEAAAQYMTSVAEGQVVTSDDLPRQLFEVAESTEDVVCHDEIFQRSDLTILYAILDSLDWAKQHGFNRLGRSAIVEYACRKNIRVSEQQVRNRMVMLREIGLIETGNRRQGSWLTAKGEIALSRIRERLRIIRETSL</sequence>
<dbReference type="SUPFAM" id="SSF52540">
    <property type="entry name" value="P-loop containing nucleoside triphosphate hydrolases"/>
    <property type="match status" value="1"/>
</dbReference>
<dbReference type="PROSITE" id="PS50112">
    <property type="entry name" value="PAS"/>
    <property type="match status" value="1"/>
</dbReference>
<dbReference type="InterPro" id="IPR002078">
    <property type="entry name" value="Sigma_54_int"/>
</dbReference>
<evidence type="ECO:0000259" key="7">
    <source>
        <dbReference type="PROSITE" id="PS50112"/>
    </source>
</evidence>
<evidence type="ECO:0000256" key="5">
    <source>
        <dbReference type="ARBA" id="ARBA00023163"/>
    </source>
</evidence>
<protein>
    <submittedName>
        <fullName evidence="8">Sigma 54-interacting transcriptional regulator</fullName>
    </submittedName>
</protein>
<dbReference type="Pfam" id="PF00158">
    <property type="entry name" value="Sigma54_activat"/>
    <property type="match status" value="1"/>
</dbReference>